<evidence type="ECO:0000259" key="2">
    <source>
        <dbReference type="Pfam" id="PF13649"/>
    </source>
</evidence>
<feature type="domain" description="Methyltransferase" evidence="2">
    <location>
        <begin position="257"/>
        <end position="351"/>
    </location>
</feature>
<name>A0A381TFQ9_9ZZZZ</name>
<dbReference type="Gene3D" id="3.40.50.150">
    <property type="entry name" value="Vaccinia Virus protein VP39"/>
    <property type="match status" value="1"/>
</dbReference>
<dbReference type="Gene3D" id="3.10.450.50">
    <property type="match status" value="1"/>
</dbReference>
<dbReference type="EMBL" id="UINC01004479">
    <property type="protein sequence ID" value="SVA14619.1"/>
    <property type="molecule type" value="Genomic_DNA"/>
</dbReference>
<dbReference type="CDD" id="cd02440">
    <property type="entry name" value="AdoMet_MTases"/>
    <property type="match status" value="1"/>
</dbReference>
<dbReference type="InterPro" id="IPR029063">
    <property type="entry name" value="SAM-dependent_MTases_sf"/>
</dbReference>
<organism evidence="3">
    <name type="scientific">marine metagenome</name>
    <dbReference type="NCBI Taxonomy" id="408172"/>
    <lineage>
        <taxon>unclassified sequences</taxon>
        <taxon>metagenomes</taxon>
        <taxon>ecological metagenomes</taxon>
    </lineage>
</organism>
<proteinExistence type="predicted"/>
<gene>
    <name evidence="3" type="ORF">METZ01_LOCUS67473</name>
</gene>
<reference evidence="3" key="1">
    <citation type="submission" date="2018-05" db="EMBL/GenBank/DDBJ databases">
        <authorList>
            <person name="Lanie J.A."/>
            <person name="Ng W.-L."/>
            <person name="Kazmierczak K.M."/>
            <person name="Andrzejewski T.M."/>
            <person name="Davidsen T.M."/>
            <person name="Wayne K.J."/>
            <person name="Tettelin H."/>
            <person name="Glass J.I."/>
            <person name="Rusch D."/>
            <person name="Podicherti R."/>
            <person name="Tsui H.-C.T."/>
            <person name="Winkler M.E."/>
        </authorList>
    </citation>
    <scope>NUCLEOTIDE SEQUENCE</scope>
</reference>
<evidence type="ECO:0000313" key="3">
    <source>
        <dbReference type="EMBL" id="SVA14619.1"/>
    </source>
</evidence>
<feature type="domain" description="SnoaL-like" evidence="1">
    <location>
        <begin position="8"/>
        <end position="132"/>
    </location>
</feature>
<dbReference type="InterPro" id="IPR032710">
    <property type="entry name" value="NTF2-like_dom_sf"/>
</dbReference>
<dbReference type="SUPFAM" id="SSF54427">
    <property type="entry name" value="NTF2-like"/>
    <property type="match status" value="1"/>
</dbReference>
<dbReference type="InterPro" id="IPR041698">
    <property type="entry name" value="Methyltransf_25"/>
</dbReference>
<dbReference type="Pfam" id="PF13649">
    <property type="entry name" value="Methyltransf_25"/>
    <property type="match status" value="1"/>
</dbReference>
<dbReference type="SUPFAM" id="SSF53335">
    <property type="entry name" value="S-adenosyl-L-methionine-dependent methyltransferases"/>
    <property type="match status" value="1"/>
</dbReference>
<accession>A0A381TFQ9</accession>
<sequence>MDKLQQEIEQVFRDAESIWDSQEYGNLKTLWDEKDPYPFYLAEEQANWKIGWHALKTYWEPIPGKRMIEAIRMRFYDIKIKELSQDLVFVGGWVRHDMKIRGPMKAWGGDARMSAVLRKKEAGWKFVAYTESHRTPLTYMMDLYKKQPSIPIVRTIVQRFMTRLYEKNVHPEFAAFHKNIMETEKTEYKVNFWTKLSFIGPKIINSFAKITGKKTIPKSYIPGLIPCLNGRGFMEKDLNGISTRFVDESAKMEGISLDVGCAYGIATLAALKGGSEVVACDMDQAHLNILLKETPENDKPRLTTKKGTLPGVDFKNQSFVAIHCSRCLHFLVPEELKLTLEKMYNWLQPGGKIYLITDTCFSGPWKQYLPEFDRRKAEGDPFPGFIEDALQCLPVSKLPKGMTPHMNCLDPDTLARECKLAGFEIIEADFLGPARSEAKYAKDHAGIIAIKN</sequence>
<dbReference type="Pfam" id="PF13474">
    <property type="entry name" value="SnoaL_3"/>
    <property type="match status" value="1"/>
</dbReference>
<protein>
    <submittedName>
        <fullName evidence="3">Uncharacterized protein</fullName>
    </submittedName>
</protein>
<dbReference type="InterPro" id="IPR037401">
    <property type="entry name" value="SnoaL-like"/>
</dbReference>
<dbReference type="AlphaFoldDB" id="A0A381TFQ9"/>
<evidence type="ECO:0000259" key="1">
    <source>
        <dbReference type="Pfam" id="PF13474"/>
    </source>
</evidence>